<reference evidence="2 3" key="1">
    <citation type="journal article" date="2019" name="Int. J. Syst. Evol. Microbiol.">
        <title>The Global Catalogue of Microorganisms (GCM) 10K type strain sequencing project: providing services to taxonomists for standard genome sequencing and annotation.</title>
        <authorList>
            <consortium name="The Broad Institute Genomics Platform"/>
            <consortium name="The Broad Institute Genome Sequencing Center for Infectious Disease"/>
            <person name="Wu L."/>
            <person name="Ma J."/>
        </authorList>
    </citation>
    <scope>NUCLEOTIDE SEQUENCE [LARGE SCALE GENOMIC DNA]</scope>
    <source>
        <strain evidence="2 3">JCM 16374</strain>
    </source>
</reference>
<feature type="region of interest" description="Disordered" evidence="1">
    <location>
        <begin position="37"/>
        <end position="64"/>
    </location>
</feature>
<dbReference type="Proteomes" id="UP001500994">
    <property type="component" value="Unassembled WGS sequence"/>
</dbReference>
<feature type="compositionally biased region" description="Basic and acidic residues" evidence="1">
    <location>
        <begin position="48"/>
        <end position="57"/>
    </location>
</feature>
<name>A0ABN3T4X3_9ACTN</name>
<comment type="caution">
    <text evidence="2">The sequence shown here is derived from an EMBL/GenBank/DDBJ whole genome shotgun (WGS) entry which is preliminary data.</text>
</comment>
<dbReference type="RefSeq" id="WP_344584671.1">
    <property type="nucleotide sequence ID" value="NZ_BAAARK010000061.1"/>
</dbReference>
<evidence type="ECO:0000313" key="3">
    <source>
        <dbReference type="Proteomes" id="UP001500994"/>
    </source>
</evidence>
<gene>
    <name evidence="2" type="ORF">GCM10009864_78690</name>
</gene>
<proteinExistence type="predicted"/>
<dbReference type="EMBL" id="BAAARK010000061">
    <property type="protein sequence ID" value="GAA2692342.1"/>
    <property type="molecule type" value="Genomic_DNA"/>
</dbReference>
<accession>A0ABN3T4X3</accession>
<organism evidence="2 3">
    <name type="scientific">Streptomyces lunalinharesii</name>
    <dbReference type="NCBI Taxonomy" id="333384"/>
    <lineage>
        <taxon>Bacteria</taxon>
        <taxon>Bacillati</taxon>
        <taxon>Actinomycetota</taxon>
        <taxon>Actinomycetes</taxon>
        <taxon>Kitasatosporales</taxon>
        <taxon>Streptomycetaceae</taxon>
        <taxon>Streptomyces</taxon>
    </lineage>
</organism>
<evidence type="ECO:0000256" key="1">
    <source>
        <dbReference type="SAM" id="MobiDB-lite"/>
    </source>
</evidence>
<sequence length="105" mass="11618">MTYGSVIHDPAGRWDSDLPLDRELSERLATVVLGWRRDDGTVPPQGAEHGRHADGHGRGAHRPAHEALVSLNRVILNFSAGAPEVTGEWAMQETARTTFRRWIGL</sequence>
<evidence type="ECO:0000313" key="2">
    <source>
        <dbReference type="EMBL" id="GAA2692342.1"/>
    </source>
</evidence>
<protein>
    <submittedName>
        <fullName evidence="2">Uncharacterized protein</fullName>
    </submittedName>
</protein>
<keyword evidence="3" id="KW-1185">Reference proteome</keyword>